<keyword evidence="2" id="KW-1185">Reference proteome</keyword>
<comment type="caution">
    <text evidence="1">The sequence shown here is derived from an EMBL/GenBank/DDBJ whole genome shotgun (WGS) entry which is preliminary data.</text>
</comment>
<protein>
    <submittedName>
        <fullName evidence="1">S8/S53 family peptidase</fullName>
    </submittedName>
</protein>
<name>A0ACC5VFA2_STUCH</name>
<evidence type="ECO:0000313" key="1">
    <source>
        <dbReference type="EMBL" id="MBX7271251.1"/>
    </source>
</evidence>
<dbReference type="EMBL" id="JAHHFP010000011">
    <property type="protein sequence ID" value="MBX7271251.1"/>
    <property type="molecule type" value="Genomic_DNA"/>
</dbReference>
<proteinExistence type="predicted"/>
<evidence type="ECO:0000313" key="2">
    <source>
        <dbReference type="Proteomes" id="UP000782475"/>
    </source>
</evidence>
<organism evidence="1 2">
    <name type="scientific">Stutzerimonas chloritidismutans</name>
    <name type="common">Pseudomonas chloritidismutans</name>
    <dbReference type="NCBI Taxonomy" id="203192"/>
    <lineage>
        <taxon>Bacteria</taxon>
        <taxon>Pseudomonadati</taxon>
        <taxon>Pseudomonadota</taxon>
        <taxon>Gammaproteobacteria</taxon>
        <taxon>Pseudomonadales</taxon>
        <taxon>Pseudomonadaceae</taxon>
        <taxon>Stutzerimonas</taxon>
    </lineage>
</organism>
<reference evidence="1 2" key="1">
    <citation type="journal article" date="2021" name="Appl. Microbiol. Biotechnol.">
        <title>Biotechnological applications of marine bacteria in bioremediation of environments polluted with hydrocarbons and plastics.</title>
        <authorList>
            <person name="Muriel-Millan L.F."/>
            <person name="Millan-Lopez S."/>
            <person name="Pardo-Lopez L."/>
        </authorList>
    </citation>
    <scope>NUCLEOTIDE SEQUENCE [LARGE SCALE GENOMIC DNA]</scope>
    <source>
        <strain evidence="1 2">GOM4</strain>
    </source>
</reference>
<dbReference type="Proteomes" id="UP000782475">
    <property type="component" value="Unassembled WGS sequence"/>
</dbReference>
<gene>
    <name evidence="1" type="ORF">KJJ99_05495</name>
</gene>
<accession>A0ACC5VFA2</accession>
<sequence length="604" mass="66441">MPARACALFTLGLGLLSALATFPAAAEDPIRITQLKRCGDLFAEDSLSWCLSAKGLPRGEVQLHLNGERVAADKLQRDGEQLRLTLAPDAVRSGPLWLERDGQRSGPLWLERDGQRSNPVWLSAGRSQVLAAKPDEVARNMDDLTTYVDLVSLIIEEDHKGLEKARQLAEKYGAKVVGAIPPLNTYQLRLPVKDLTERDAMVLRLGSEVGVDAVVIEESAAEHDEQETGKTADQKRPQNREWAANRFLDAVDYYRERIPAGQRAGEKQPVRIGIIERAVDFDAPHFAEYLEPCDPQQQRTCLYARDADRSDNHGSSVAGILAAHARDTRDQGFLSALDGTGPGFEVIVERNSDAGITANVAASVNLVEDGARILNWSWGIHRIGTVDVEGEPVDSLLRSGIAMSGYEELLEEFFLWLRREHPDVLVINSAGNGSAHSGRDDYRLPSSFITEQLLVVGGHERNDRIKVSVEHPDYVRKRKSSNVDMRVDITAAACTRAATLDPEQRGDVHCGTSYATPLVAGAVGAMLSVNPGLEPDQVRELLRRSAMTIGRDSDFEPAEADDLTAPILPSERGYRLDDRDVGRSARLDMRKALELTVESLKNSR</sequence>